<feature type="transmembrane region" description="Helical" evidence="9">
    <location>
        <begin position="12"/>
        <end position="29"/>
    </location>
</feature>
<evidence type="ECO:0000256" key="5">
    <source>
        <dbReference type="ARBA" id="ARBA00022692"/>
    </source>
</evidence>
<comment type="similarity">
    <text evidence="8">Belongs to the NhaC Na(+)/H(+) (TC 2.A.35) antiporter family.</text>
</comment>
<evidence type="ECO:0000256" key="7">
    <source>
        <dbReference type="ARBA" id="ARBA00023136"/>
    </source>
</evidence>
<keyword evidence="3" id="KW-0050">Antiport</keyword>
<evidence type="ECO:0000256" key="9">
    <source>
        <dbReference type="SAM" id="Phobius"/>
    </source>
</evidence>
<evidence type="ECO:0000256" key="4">
    <source>
        <dbReference type="ARBA" id="ARBA00022475"/>
    </source>
</evidence>
<evidence type="ECO:0000259" key="10">
    <source>
        <dbReference type="Pfam" id="PF03553"/>
    </source>
</evidence>
<feature type="domain" description="Na+/H+ antiporter NhaC-like C-terminal" evidence="10">
    <location>
        <begin position="158"/>
        <end position="447"/>
    </location>
</feature>
<accession>A0A495PL49</accession>
<feature type="transmembrane region" description="Helical" evidence="9">
    <location>
        <begin position="435"/>
        <end position="455"/>
    </location>
</feature>
<organism evidence="11 12">
    <name type="scientific">Gillisia mitskevichiae</name>
    <dbReference type="NCBI Taxonomy" id="270921"/>
    <lineage>
        <taxon>Bacteria</taxon>
        <taxon>Pseudomonadati</taxon>
        <taxon>Bacteroidota</taxon>
        <taxon>Flavobacteriia</taxon>
        <taxon>Flavobacteriales</taxon>
        <taxon>Flavobacteriaceae</taxon>
        <taxon>Gillisia</taxon>
    </lineage>
</organism>
<dbReference type="InterPro" id="IPR004770">
    <property type="entry name" value="Na/H_antiport_NhaC"/>
</dbReference>
<evidence type="ECO:0000256" key="8">
    <source>
        <dbReference type="ARBA" id="ARBA00038435"/>
    </source>
</evidence>
<keyword evidence="5 9" id="KW-0812">Transmembrane</keyword>
<dbReference type="InterPro" id="IPR018461">
    <property type="entry name" value="Na/H_Antiport_NhaC-like_C"/>
</dbReference>
<keyword evidence="2" id="KW-0813">Transport</keyword>
<evidence type="ECO:0000313" key="11">
    <source>
        <dbReference type="EMBL" id="RKS50716.1"/>
    </source>
</evidence>
<dbReference type="GO" id="GO:0015297">
    <property type="term" value="F:antiporter activity"/>
    <property type="evidence" value="ECO:0007669"/>
    <property type="project" value="UniProtKB-KW"/>
</dbReference>
<dbReference type="RefSeq" id="WP_121346307.1">
    <property type="nucleotide sequence ID" value="NZ_RBLG01000003.1"/>
</dbReference>
<feature type="transmembrane region" description="Helical" evidence="9">
    <location>
        <begin position="135"/>
        <end position="161"/>
    </location>
</feature>
<feature type="transmembrane region" description="Helical" evidence="9">
    <location>
        <begin position="76"/>
        <end position="100"/>
    </location>
</feature>
<feature type="transmembrane region" description="Helical" evidence="9">
    <location>
        <begin position="190"/>
        <end position="208"/>
    </location>
</feature>
<dbReference type="GO" id="GO:0005886">
    <property type="term" value="C:plasma membrane"/>
    <property type="evidence" value="ECO:0007669"/>
    <property type="project" value="UniProtKB-SubCell"/>
</dbReference>
<comment type="caution">
    <text evidence="11">The sequence shown here is derived from an EMBL/GenBank/DDBJ whole genome shotgun (WGS) entry which is preliminary data.</text>
</comment>
<keyword evidence="12" id="KW-1185">Reference proteome</keyword>
<comment type="subcellular location">
    <subcellularLocation>
        <location evidence="1">Cell membrane</location>
        <topology evidence="1">Multi-pass membrane protein</topology>
    </subcellularLocation>
</comment>
<evidence type="ECO:0000256" key="1">
    <source>
        <dbReference type="ARBA" id="ARBA00004651"/>
    </source>
</evidence>
<dbReference type="AlphaFoldDB" id="A0A495PL49"/>
<feature type="transmembrane region" description="Helical" evidence="9">
    <location>
        <begin position="35"/>
        <end position="55"/>
    </location>
</feature>
<dbReference type="PANTHER" id="PTHR33451">
    <property type="entry name" value="MALATE-2H(+)/NA(+)-LACTATE ANTIPORTER"/>
    <property type="match status" value="1"/>
</dbReference>
<dbReference type="EMBL" id="RBLG01000003">
    <property type="protein sequence ID" value="RKS50716.1"/>
    <property type="molecule type" value="Genomic_DNA"/>
</dbReference>
<evidence type="ECO:0000256" key="6">
    <source>
        <dbReference type="ARBA" id="ARBA00022989"/>
    </source>
</evidence>
<feature type="transmembrane region" description="Helical" evidence="9">
    <location>
        <begin position="257"/>
        <end position="274"/>
    </location>
</feature>
<feature type="transmembrane region" description="Helical" evidence="9">
    <location>
        <begin position="317"/>
        <end position="340"/>
    </location>
</feature>
<evidence type="ECO:0000256" key="2">
    <source>
        <dbReference type="ARBA" id="ARBA00022448"/>
    </source>
</evidence>
<dbReference type="NCBIfam" id="TIGR00931">
    <property type="entry name" value="antiport_nhaC"/>
    <property type="match status" value="1"/>
</dbReference>
<dbReference type="PANTHER" id="PTHR33451:SF3">
    <property type="entry name" value="MALATE-2H(+)_NA(+)-LACTATE ANTIPORTER"/>
    <property type="match status" value="1"/>
</dbReference>
<dbReference type="OrthoDB" id="9762978at2"/>
<reference evidence="11 12" key="1">
    <citation type="submission" date="2018-10" db="EMBL/GenBank/DDBJ databases">
        <title>Genomic Encyclopedia of Archaeal and Bacterial Type Strains, Phase II (KMG-II): from individual species to whole genera.</title>
        <authorList>
            <person name="Goeker M."/>
        </authorList>
    </citation>
    <scope>NUCLEOTIDE SEQUENCE [LARGE SCALE GENOMIC DNA]</scope>
    <source>
        <strain evidence="11 12">DSM 19839</strain>
    </source>
</reference>
<evidence type="ECO:0000256" key="3">
    <source>
        <dbReference type="ARBA" id="ARBA00022449"/>
    </source>
</evidence>
<dbReference type="Proteomes" id="UP000276282">
    <property type="component" value="Unassembled WGS sequence"/>
</dbReference>
<feature type="transmembrane region" description="Helical" evidence="9">
    <location>
        <begin position="346"/>
        <end position="367"/>
    </location>
</feature>
<keyword evidence="6 9" id="KW-1133">Transmembrane helix</keyword>
<sequence>MPKKHISFIKGFVIIFILALIVSYCMMVLELPTIVTLFLCIVYISTISFFLGYTLEDINDFILDGVRKSAFVVVMLLAIGCLIGGWIASGIIPTIIYYGLDIIDPNYFLVVGLISCSIVSYFTGSAYACIGTIGVAMIGIAQGMGISLPLTAGMILSGALFGDKMSPFSDTTNMAAAATNTPLFVHIKSMVYTTLPAWIIALFIYAYLSRGFNLSGIHIDQIESLKISIQEHFFISPFMLLVPLITIVLAVKKIPPVIAISLGAVISIIVALIFQHQFDISTILMSLVQGLDLDFGSELTTKLFANRGGMEHMMHTISIVIVALIFGEIIAKTGILGALISGLEKLVFNTVSLVFITITSCLVTTMISNSQYLSILMPGEAFLPLYRKKNVSSRVLSRSLEDGGTMFGMMVPWTGDAAFAALTLGVATIDYVPFAFFALLSPVISIIAASINYGIWTAKQDDWVNEEEAIESLEIASN</sequence>
<keyword evidence="7 9" id="KW-0472">Membrane</keyword>
<feature type="transmembrane region" description="Helical" evidence="9">
    <location>
        <begin position="407"/>
        <end position="429"/>
    </location>
</feature>
<keyword evidence="4" id="KW-1003">Cell membrane</keyword>
<proteinExistence type="inferred from homology"/>
<name>A0A495PL49_9FLAO</name>
<feature type="transmembrane region" description="Helical" evidence="9">
    <location>
        <begin position="233"/>
        <end position="251"/>
    </location>
</feature>
<evidence type="ECO:0000313" key="12">
    <source>
        <dbReference type="Proteomes" id="UP000276282"/>
    </source>
</evidence>
<dbReference type="Pfam" id="PF03553">
    <property type="entry name" value="Na_H_antiporter"/>
    <property type="match status" value="1"/>
</dbReference>
<feature type="transmembrane region" description="Helical" evidence="9">
    <location>
        <begin position="106"/>
        <end position="128"/>
    </location>
</feature>
<protein>
    <submittedName>
        <fullName evidence="11">NhaC family Na+:H+ antiporter</fullName>
    </submittedName>
</protein>
<dbReference type="InterPro" id="IPR052180">
    <property type="entry name" value="NhaC_Na-H+_Antiporter"/>
</dbReference>
<gene>
    <name evidence="11" type="ORF">BC962_2489</name>
</gene>